<accession>A0A151ZIP5</accession>
<comment type="caution">
    <text evidence="6">The sequence shown here is derived from an EMBL/GenBank/DDBJ whole genome shotgun (WGS) entry which is preliminary data.</text>
</comment>
<dbReference type="OMA" id="AYTGISF"/>
<feature type="domain" description="FAD-binding" evidence="5">
    <location>
        <begin position="10"/>
        <end position="188"/>
    </location>
</feature>
<dbReference type="PANTHER" id="PTHR46972">
    <property type="entry name" value="MONOOXYGENASE ASQM-RELATED"/>
    <property type="match status" value="1"/>
</dbReference>
<evidence type="ECO:0000256" key="1">
    <source>
        <dbReference type="ARBA" id="ARBA00022630"/>
    </source>
</evidence>
<reference evidence="6 7" key="1">
    <citation type="submission" date="2015-12" db="EMBL/GenBank/DDBJ databases">
        <title>Dictyostelia acquired genes for synthesis and detection of signals that induce cell-type specialization by lateral gene transfer from prokaryotes.</title>
        <authorList>
            <person name="Gloeckner G."/>
            <person name="Schaap P."/>
        </authorList>
    </citation>
    <scope>NUCLEOTIDE SEQUENCE [LARGE SCALE GENOMIC DNA]</scope>
    <source>
        <strain evidence="6 7">TK</strain>
    </source>
</reference>
<dbReference type="Proteomes" id="UP000076078">
    <property type="component" value="Unassembled WGS sequence"/>
</dbReference>
<keyword evidence="1" id="KW-0285">Flavoprotein</keyword>
<dbReference type="Pfam" id="PF01494">
    <property type="entry name" value="FAD_binding_3"/>
    <property type="match status" value="2"/>
</dbReference>
<evidence type="ECO:0000256" key="3">
    <source>
        <dbReference type="ARBA" id="ARBA00023002"/>
    </source>
</evidence>
<dbReference type="STRING" id="361077.A0A151ZIP5"/>
<protein>
    <recommendedName>
        <fullName evidence="5">FAD-binding domain-containing protein</fullName>
    </recommendedName>
</protein>
<evidence type="ECO:0000256" key="4">
    <source>
        <dbReference type="ARBA" id="ARBA00023033"/>
    </source>
</evidence>
<dbReference type="Gene3D" id="3.50.50.60">
    <property type="entry name" value="FAD/NAD(P)-binding domain"/>
    <property type="match status" value="1"/>
</dbReference>
<dbReference type="PANTHER" id="PTHR46972:SF1">
    <property type="entry name" value="FAD DEPENDENT OXIDOREDUCTASE DOMAIN-CONTAINING PROTEIN"/>
    <property type="match status" value="1"/>
</dbReference>
<evidence type="ECO:0000259" key="5">
    <source>
        <dbReference type="Pfam" id="PF01494"/>
    </source>
</evidence>
<evidence type="ECO:0000313" key="6">
    <source>
        <dbReference type="EMBL" id="KYQ93769.1"/>
    </source>
</evidence>
<keyword evidence="3" id="KW-0560">Oxidoreductase</keyword>
<dbReference type="OrthoDB" id="19601at2759"/>
<sequence>MSKYLNKNLKIAIIGGGPGGLSLGKLLNIKGFNNVSIYEREKSRDYRIQGSSLDLHPDTGLKVIKECGLYDQFKKVSRPEGEYFTLMKKNGSIEFKLPPIDMISQYHLGFSKPEIDRGQLRDLFLDSFIGNESNNNNINIKWNYHFESLKFDNLNNNFKLKFFNTDLIDADLVIGCDGSNSKVRKYVTNLEMEYSGVTLITGEIENAKNTFPSLYNLVNGGLLFVVGDNQGFMSQLKSDGSLTIYYSSERSWDWVRDQKLKFQNDSISLLNFTNDQLKDWNDLVKESFRFCNLDSIVFRPLFNAPYEKRWKSLTPGITLIGDASHVMPPFSGVGLNLAMYDSLLLVNELTNPHHKFLFEALESFESKMFDSSFWWMNNTKVAQDSIHSERVVDFLKSKLIGSNDLLVWLKLNFINSLNSCTKFLHLTK</sequence>
<dbReference type="EMBL" id="LODT01000025">
    <property type="protein sequence ID" value="KYQ93769.1"/>
    <property type="molecule type" value="Genomic_DNA"/>
</dbReference>
<dbReference type="AlphaFoldDB" id="A0A151ZIP5"/>
<evidence type="ECO:0000313" key="7">
    <source>
        <dbReference type="Proteomes" id="UP000076078"/>
    </source>
</evidence>
<feature type="domain" description="FAD-binding" evidence="5">
    <location>
        <begin position="317"/>
        <end position="350"/>
    </location>
</feature>
<dbReference type="SUPFAM" id="SSF51905">
    <property type="entry name" value="FAD/NAD(P)-binding domain"/>
    <property type="match status" value="1"/>
</dbReference>
<dbReference type="GO" id="GO:0004497">
    <property type="term" value="F:monooxygenase activity"/>
    <property type="evidence" value="ECO:0007669"/>
    <property type="project" value="UniProtKB-KW"/>
</dbReference>
<dbReference type="InterPro" id="IPR002938">
    <property type="entry name" value="FAD-bd"/>
</dbReference>
<proteinExistence type="predicted"/>
<name>A0A151ZIP5_TIELA</name>
<evidence type="ECO:0000256" key="2">
    <source>
        <dbReference type="ARBA" id="ARBA00022827"/>
    </source>
</evidence>
<dbReference type="InterPro" id="IPR036188">
    <property type="entry name" value="FAD/NAD-bd_sf"/>
</dbReference>
<keyword evidence="2" id="KW-0274">FAD</keyword>
<keyword evidence="7" id="KW-1185">Reference proteome</keyword>
<organism evidence="6 7">
    <name type="scientific">Tieghemostelium lacteum</name>
    <name type="common">Slime mold</name>
    <name type="synonym">Dictyostelium lacteum</name>
    <dbReference type="NCBI Taxonomy" id="361077"/>
    <lineage>
        <taxon>Eukaryota</taxon>
        <taxon>Amoebozoa</taxon>
        <taxon>Evosea</taxon>
        <taxon>Eumycetozoa</taxon>
        <taxon>Dictyostelia</taxon>
        <taxon>Dictyosteliales</taxon>
        <taxon>Raperosteliaceae</taxon>
        <taxon>Tieghemostelium</taxon>
    </lineage>
</organism>
<dbReference type="PRINTS" id="PR00420">
    <property type="entry name" value="RNGMNOXGNASE"/>
</dbReference>
<gene>
    <name evidence="6" type="ORF">DLAC_05159</name>
</gene>
<dbReference type="InParanoid" id="A0A151ZIP5"/>
<dbReference type="GO" id="GO:0071949">
    <property type="term" value="F:FAD binding"/>
    <property type="evidence" value="ECO:0007669"/>
    <property type="project" value="InterPro"/>
</dbReference>
<keyword evidence="4" id="KW-0503">Monooxygenase</keyword>